<proteinExistence type="predicted"/>
<evidence type="ECO:0000313" key="3">
    <source>
        <dbReference type="EMBL" id="VDI49854.1"/>
    </source>
</evidence>
<accession>A0A8B6FJM7</accession>
<gene>
    <name evidence="3" type="ORF">MGAL_10B001035</name>
</gene>
<dbReference type="EMBL" id="UYJE01006877">
    <property type="protein sequence ID" value="VDI49854.1"/>
    <property type="molecule type" value="Genomic_DNA"/>
</dbReference>
<comment type="caution">
    <text evidence="3">The sequence shown here is derived from an EMBL/GenBank/DDBJ whole genome shotgun (WGS) entry which is preliminary data.</text>
</comment>
<dbReference type="OrthoDB" id="64893at2759"/>
<feature type="region of interest" description="Disordered" evidence="1">
    <location>
        <begin position="335"/>
        <end position="354"/>
    </location>
</feature>
<dbReference type="Pfam" id="PF03067">
    <property type="entry name" value="LPMO_10"/>
    <property type="match status" value="1"/>
</dbReference>
<evidence type="ECO:0000313" key="4">
    <source>
        <dbReference type="Proteomes" id="UP000596742"/>
    </source>
</evidence>
<dbReference type="AlphaFoldDB" id="A0A8B6FJM7"/>
<feature type="domain" description="Chitin-binding type-4" evidence="2">
    <location>
        <begin position="134"/>
        <end position="322"/>
    </location>
</feature>
<name>A0A8B6FJM7_MYTGA</name>
<protein>
    <recommendedName>
        <fullName evidence="2">Chitin-binding type-4 domain-containing protein</fullName>
    </recommendedName>
</protein>
<evidence type="ECO:0000256" key="1">
    <source>
        <dbReference type="SAM" id="MobiDB-lite"/>
    </source>
</evidence>
<evidence type="ECO:0000259" key="2">
    <source>
        <dbReference type="Pfam" id="PF03067"/>
    </source>
</evidence>
<keyword evidence="4" id="KW-1185">Reference proteome</keyword>
<dbReference type="InterPro" id="IPR004302">
    <property type="entry name" value="Cellulose/chitin-bd_N"/>
</dbReference>
<reference evidence="3" key="1">
    <citation type="submission" date="2018-11" db="EMBL/GenBank/DDBJ databases">
        <authorList>
            <person name="Alioto T."/>
            <person name="Alioto T."/>
        </authorList>
    </citation>
    <scope>NUCLEOTIDE SEQUENCE</scope>
</reference>
<organism evidence="3 4">
    <name type="scientific">Mytilus galloprovincialis</name>
    <name type="common">Mediterranean mussel</name>
    <dbReference type="NCBI Taxonomy" id="29158"/>
    <lineage>
        <taxon>Eukaryota</taxon>
        <taxon>Metazoa</taxon>
        <taxon>Spiralia</taxon>
        <taxon>Lophotrochozoa</taxon>
        <taxon>Mollusca</taxon>
        <taxon>Bivalvia</taxon>
        <taxon>Autobranchia</taxon>
        <taxon>Pteriomorphia</taxon>
        <taxon>Mytilida</taxon>
        <taxon>Mytiloidea</taxon>
        <taxon>Mytilidae</taxon>
        <taxon>Mytilinae</taxon>
        <taxon>Mytilus</taxon>
    </lineage>
</organism>
<dbReference type="Proteomes" id="UP000596742">
    <property type="component" value="Unassembled WGS sequence"/>
</dbReference>
<sequence length="559" mass="63522">MNRHVCIRCKNISLLKQLQGISYDTMFSISTMRVFKGQTKLTRSCNTSTFSTLCRNSGTRFNTNGKQKQTSNSIWSVNGPMLAAQFKTDSLPLISVRQMSTGPDTILPAGQVTMMTVTWYGLIIIIGIHKTHQHGYLADPPQRSSIWRENPDAPVNYNDNQLYCGGRENLRLNGGKCGTCGDPYQGPRENEAGGKYAQGVITRKYPSYKRKLPVKVVLTAYHKGYYEFKICPHNNPHTAVSQRCLDRHPLRIVEGSRRYRTRYYPHDSGVHHMTLLLPRDIKCTQCVLQWRYRTGNSWGTNSNGHGCIGCGNQEEFWNCADIQIGYNTRYKDNSKTFPHSGDSSEDDSDNQGHDTLKQAGITILNHFFSPFDLYSNKHSITPQKDEITSPKNEISSLFLQPVDKRNIYQTPRKSSISKLSSVSNFGRTGQKTNQLSKNRILNNVNIGRHQTKKSNILQKYVQDSDTSDDSSDIENVVERNYIGLDNSFNLQKQNTRNPFPTTKTSEIQNWSRTPTLTVTREPVHPPLSPWYSLFGGYHGNVHVSFVPDHDLKLLHLFSK</sequence>